<feature type="transmembrane region" description="Helical" evidence="2">
    <location>
        <begin position="15"/>
        <end position="35"/>
    </location>
</feature>
<dbReference type="Pfam" id="PF26056">
    <property type="entry name" value="DUF8017"/>
    <property type="match status" value="1"/>
</dbReference>
<sequence>MDRRLRQRYRQMNPLARLGIAAGAFAVVAGAVVWVGNPNLESQGSGPATTGWTAPTEPGTTTTAAPPPPGFPTMDFPPPMSKAPEGQPQPVPTKFGLTYSVPSSEHWQATNDAVLGWSDPDGSSIATYGAGSRYRHTYCPDVKGAALARVGVTGRNAVDIDTAAREEVAKAERIFSDKSGRKPQVELRGPVSFEVSARPAVRYTAVLTDIPKETSCDPDQAHFDIVATSGYASAEVVLLMVEQHRGLPDALPDDDVEAIIASLRKTE</sequence>
<keyword evidence="2" id="KW-1133">Transmembrane helix</keyword>
<evidence type="ECO:0000313" key="5">
    <source>
        <dbReference type="Proteomes" id="UP000252586"/>
    </source>
</evidence>
<feature type="compositionally biased region" description="Low complexity" evidence="1">
    <location>
        <begin position="46"/>
        <end position="64"/>
    </location>
</feature>
<protein>
    <recommendedName>
        <fullName evidence="3">DUF8017 domain-containing protein</fullName>
    </recommendedName>
</protein>
<feature type="compositionally biased region" description="Pro residues" evidence="1">
    <location>
        <begin position="65"/>
        <end position="91"/>
    </location>
</feature>
<dbReference type="Proteomes" id="UP000252586">
    <property type="component" value="Unassembled WGS sequence"/>
</dbReference>
<dbReference type="AlphaFoldDB" id="A0A366D303"/>
<keyword evidence="2" id="KW-0472">Membrane</keyword>
<accession>A0A366D303</accession>
<keyword evidence="2" id="KW-0812">Transmembrane</keyword>
<reference evidence="4 5" key="1">
    <citation type="submission" date="2018-06" db="EMBL/GenBank/DDBJ databases">
        <title>Genomic Encyclopedia of Type Strains, Phase IV (KMG-IV): sequencing the most valuable type-strain genomes for metagenomic binning, comparative biology and taxonomic classification.</title>
        <authorList>
            <person name="Goeker M."/>
        </authorList>
    </citation>
    <scope>NUCLEOTIDE SEQUENCE [LARGE SCALE GENOMIC DNA]</scope>
    <source>
        <strain evidence="4 5">DSM 44599</strain>
    </source>
</reference>
<organism evidence="4 5">
    <name type="scientific">Nocardia puris</name>
    <dbReference type="NCBI Taxonomy" id="208602"/>
    <lineage>
        <taxon>Bacteria</taxon>
        <taxon>Bacillati</taxon>
        <taxon>Actinomycetota</taxon>
        <taxon>Actinomycetes</taxon>
        <taxon>Mycobacteriales</taxon>
        <taxon>Nocardiaceae</taxon>
        <taxon>Nocardia</taxon>
    </lineage>
</organism>
<dbReference type="InterPro" id="IPR058330">
    <property type="entry name" value="DUF8017"/>
</dbReference>
<feature type="domain" description="DUF8017" evidence="3">
    <location>
        <begin position="91"/>
        <end position="265"/>
    </location>
</feature>
<gene>
    <name evidence="4" type="ORF">DFR74_117116</name>
</gene>
<evidence type="ECO:0000259" key="3">
    <source>
        <dbReference type="Pfam" id="PF26056"/>
    </source>
</evidence>
<proteinExistence type="predicted"/>
<keyword evidence="5" id="KW-1185">Reference proteome</keyword>
<comment type="caution">
    <text evidence="4">The sequence shown here is derived from an EMBL/GenBank/DDBJ whole genome shotgun (WGS) entry which is preliminary data.</text>
</comment>
<name>A0A366D303_9NOCA</name>
<dbReference type="EMBL" id="QNRE01000017">
    <property type="protein sequence ID" value="RBO84295.1"/>
    <property type="molecule type" value="Genomic_DNA"/>
</dbReference>
<dbReference type="OrthoDB" id="4552829at2"/>
<dbReference type="STRING" id="1210090.GCA_001613185_02388"/>
<feature type="region of interest" description="Disordered" evidence="1">
    <location>
        <begin position="41"/>
        <end position="93"/>
    </location>
</feature>
<evidence type="ECO:0000313" key="4">
    <source>
        <dbReference type="EMBL" id="RBO84295.1"/>
    </source>
</evidence>
<evidence type="ECO:0000256" key="2">
    <source>
        <dbReference type="SAM" id="Phobius"/>
    </source>
</evidence>
<evidence type="ECO:0000256" key="1">
    <source>
        <dbReference type="SAM" id="MobiDB-lite"/>
    </source>
</evidence>